<dbReference type="Gene3D" id="3.60.110.10">
    <property type="entry name" value="Carbon-nitrogen hydrolase"/>
    <property type="match status" value="1"/>
</dbReference>
<keyword evidence="2" id="KW-0378">Hydrolase</keyword>
<dbReference type="EMBL" id="BMYM01000001">
    <property type="protein sequence ID" value="GHD32719.1"/>
    <property type="molecule type" value="Genomic_DNA"/>
</dbReference>
<dbReference type="PANTHER" id="PTHR47799">
    <property type="entry name" value="OMEGA-AMIDASE YAFV"/>
    <property type="match status" value="1"/>
</dbReference>
<protein>
    <recommendedName>
        <fullName evidence="5">Omega-amidase YafV</fullName>
        <ecNumber evidence="3">3.5.1.3</ecNumber>
    </recommendedName>
</protein>
<dbReference type="CDD" id="cd07575">
    <property type="entry name" value="Xc-1258_like"/>
    <property type="match status" value="1"/>
</dbReference>
<dbReference type="InterPro" id="IPR052737">
    <property type="entry name" value="Omega-amidase_YafV"/>
</dbReference>
<dbReference type="FunFam" id="3.60.110.10:FF:000004">
    <property type="entry name" value="Carbon-nitrogen hydrolase"/>
    <property type="match status" value="1"/>
</dbReference>
<evidence type="ECO:0000256" key="2">
    <source>
        <dbReference type="ARBA" id="ARBA00022801"/>
    </source>
</evidence>
<comment type="catalytic activity">
    <reaction evidence="4">
        <text>a monoamide of a dicarboxylate + H2O = a dicarboxylate + NH4(+)</text>
        <dbReference type="Rhea" id="RHEA:11716"/>
        <dbReference type="ChEBI" id="CHEBI:15377"/>
        <dbReference type="ChEBI" id="CHEBI:28938"/>
        <dbReference type="ChEBI" id="CHEBI:28965"/>
        <dbReference type="ChEBI" id="CHEBI:77450"/>
        <dbReference type="EC" id="3.5.1.3"/>
    </reaction>
</comment>
<evidence type="ECO:0000256" key="1">
    <source>
        <dbReference type="ARBA" id="ARBA00010613"/>
    </source>
</evidence>
<dbReference type="InterPro" id="IPR003010">
    <property type="entry name" value="C-N_Hydrolase"/>
</dbReference>
<dbReference type="NCBIfam" id="NF007757">
    <property type="entry name" value="PRK10438.1"/>
    <property type="match status" value="1"/>
</dbReference>
<dbReference type="GO" id="GO:0106008">
    <property type="term" value="F:2-oxoglutaramate amidase activity"/>
    <property type="evidence" value="ECO:0007669"/>
    <property type="project" value="TreeGrafter"/>
</dbReference>
<name>A0A918XIU4_9GAMM</name>
<dbReference type="EC" id="3.5.1.3" evidence="3"/>
<evidence type="ECO:0000313" key="8">
    <source>
        <dbReference type="Proteomes" id="UP000644693"/>
    </source>
</evidence>
<feature type="domain" description="CN hydrolase" evidence="6">
    <location>
        <begin position="4"/>
        <end position="238"/>
    </location>
</feature>
<evidence type="ECO:0000313" key="7">
    <source>
        <dbReference type="EMBL" id="GHD32719.1"/>
    </source>
</evidence>
<reference evidence="7" key="1">
    <citation type="journal article" date="2014" name="Int. J. Syst. Evol. Microbiol.">
        <title>Complete genome sequence of Corynebacterium casei LMG S-19264T (=DSM 44701T), isolated from a smear-ripened cheese.</title>
        <authorList>
            <consortium name="US DOE Joint Genome Institute (JGI-PGF)"/>
            <person name="Walter F."/>
            <person name="Albersmeier A."/>
            <person name="Kalinowski J."/>
            <person name="Ruckert C."/>
        </authorList>
    </citation>
    <scope>NUCLEOTIDE SEQUENCE</scope>
    <source>
        <strain evidence="7">KCTC 23430</strain>
    </source>
</reference>
<organism evidence="7 8">
    <name type="scientific">Parahalioglobus pacificus</name>
    <dbReference type="NCBI Taxonomy" id="930806"/>
    <lineage>
        <taxon>Bacteria</taxon>
        <taxon>Pseudomonadati</taxon>
        <taxon>Pseudomonadota</taxon>
        <taxon>Gammaproteobacteria</taxon>
        <taxon>Cellvibrionales</taxon>
        <taxon>Halieaceae</taxon>
        <taxon>Parahalioglobus</taxon>
    </lineage>
</organism>
<dbReference type="SUPFAM" id="SSF56317">
    <property type="entry name" value="Carbon-nitrogen hydrolase"/>
    <property type="match status" value="1"/>
</dbReference>
<evidence type="ECO:0000256" key="4">
    <source>
        <dbReference type="ARBA" id="ARBA00052904"/>
    </source>
</evidence>
<comment type="similarity">
    <text evidence="1">Belongs to the carbon-nitrogen hydrolase superfamily. NIT1/NIT2 family.</text>
</comment>
<dbReference type="PANTHER" id="PTHR47799:SF1">
    <property type="entry name" value="OMEGA-AMIDASE YAFV"/>
    <property type="match status" value="1"/>
</dbReference>
<keyword evidence="8" id="KW-1185">Reference proteome</keyword>
<reference evidence="7" key="2">
    <citation type="submission" date="2020-09" db="EMBL/GenBank/DDBJ databases">
        <authorList>
            <person name="Sun Q."/>
            <person name="Kim S."/>
        </authorList>
    </citation>
    <scope>NUCLEOTIDE SEQUENCE</scope>
    <source>
        <strain evidence="7">KCTC 23430</strain>
    </source>
</reference>
<dbReference type="Proteomes" id="UP000644693">
    <property type="component" value="Unassembled WGS sequence"/>
</dbReference>
<evidence type="ECO:0000256" key="3">
    <source>
        <dbReference type="ARBA" id="ARBA00039118"/>
    </source>
</evidence>
<evidence type="ECO:0000256" key="5">
    <source>
        <dbReference type="ARBA" id="ARBA00072139"/>
    </source>
</evidence>
<dbReference type="GO" id="GO:0050152">
    <property type="term" value="F:omega-amidase activity"/>
    <property type="evidence" value="ECO:0007669"/>
    <property type="project" value="UniProtKB-EC"/>
</dbReference>
<comment type="caution">
    <text evidence="7">The sequence shown here is derived from an EMBL/GenBank/DDBJ whole genome shotgun (WGS) entry which is preliminary data.</text>
</comment>
<sequence length="262" mass="29424">MRNLTVAFAQTELQWEQPADNRQQFEQLLIPVASDCDLLVLPEMFTTGFSMNALANAETPGGPTERWMQKLAADNDCAVAGSIAVTVGSDDEPAVYNRLLFVTPEETAVYDKRHLFRMAGEHKRYAPGIERKVVHWRDWRIKLEVCYDLRFPVFSRNRDDYDLLVNVANWPAPRATHWRCLLQARAIENQACVVGVNRIGEDANGLSYQGDSLVFNGRGQALVDAQDKAGVFSTTLDAQALLAYRENFPCHQDADAFSLDLA</sequence>
<dbReference type="RefSeq" id="WP_189477173.1">
    <property type="nucleotide sequence ID" value="NZ_BMYM01000001.1"/>
</dbReference>
<dbReference type="InterPro" id="IPR036526">
    <property type="entry name" value="C-N_Hydrolase_sf"/>
</dbReference>
<dbReference type="AlphaFoldDB" id="A0A918XIU4"/>
<dbReference type="Pfam" id="PF00795">
    <property type="entry name" value="CN_hydrolase"/>
    <property type="match status" value="1"/>
</dbReference>
<proteinExistence type="inferred from homology"/>
<gene>
    <name evidence="7" type="ORF">GCM10007053_17330</name>
</gene>
<dbReference type="PROSITE" id="PS50263">
    <property type="entry name" value="CN_HYDROLASE"/>
    <property type="match status" value="1"/>
</dbReference>
<accession>A0A918XIU4</accession>
<evidence type="ECO:0000259" key="6">
    <source>
        <dbReference type="PROSITE" id="PS50263"/>
    </source>
</evidence>